<comment type="caution">
    <text evidence="1">The sequence shown here is derived from an EMBL/GenBank/DDBJ whole genome shotgun (WGS) entry which is preliminary data.</text>
</comment>
<evidence type="ECO:0000313" key="1">
    <source>
        <dbReference type="EMBL" id="MER2248622.1"/>
    </source>
</evidence>
<dbReference type="Proteomes" id="UP001480955">
    <property type="component" value="Unassembled WGS sequence"/>
</dbReference>
<sequence length="81" mass="8849">MEAVMKNVTVTMSEALLQRARIAAARDGKSLSRFVAEAVEQRVGKSLTQSEAIERFLAGPPLHVLDENGKAPTTAQFYDDD</sequence>
<organism evidence="1 2">
    <name type="scientific">Methylorubrum podarium</name>
    <dbReference type="NCBI Taxonomy" id="200476"/>
    <lineage>
        <taxon>Bacteria</taxon>
        <taxon>Pseudomonadati</taxon>
        <taxon>Pseudomonadota</taxon>
        <taxon>Alphaproteobacteria</taxon>
        <taxon>Hyphomicrobiales</taxon>
        <taxon>Methylobacteriaceae</taxon>
        <taxon>Methylorubrum</taxon>
    </lineage>
</organism>
<keyword evidence="2" id="KW-1185">Reference proteome</keyword>
<dbReference type="RefSeq" id="WP_350391830.1">
    <property type="nucleotide sequence ID" value="NZ_JBELQE010000016.1"/>
</dbReference>
<evidence type="ECO:0000313" key="2">
    <source>
        <dbReference type="Proteomes" id="UP001480955"/>
    </source>
</evidence>
<dbReference type="SUPFAM" id="SSF47598">
    <property type="entry name" value="Ribbon-helix-helix"/>
    <property type="match status" value="1"/>
</dbReference>
<accession>A0ABV1QGV5</accession>
<reference evidence="1 2" key="1">
    <citation type="submission" date="2024-06" db="EMBL/GenBank/DDBJ databases">
        <authorList>
            <person name="Campbell A.G."/>
        </authorList>
    </citation>
    <scope>NUCLEOTIDE SEQUENCE [LARGE SCALE GENOMIC DNA]</scope>
    <source>
        <strain evidence="1 2">EM12</strain>
    </source>
</reference>
<dbReference type="EMBL" id="JBELQE010000016">
    <property type="protein sequence ID" value="MER2248622.1"/>
    <property type="molecule type" value="Genomic_DNA"/>
</dbReference>
<name>A0ABV1QGV5_9HYPH</name>
<protein>
    <recommendedName>
        <fullName evidence="3">CopG family transcriptional regulator</fullName>
    </recommendedName>
</protein>
<proteinExistence type="predicted"/>
<evidence type="ECO:0008006" key="3">
    <source>
        <dbReference type="Google" id="ProtNLM"/>
    </source>
</evidence>
<gene>
    <name evidence="1" type="ORF">ABS772_01730</name>
</gene>
<dbReference type="InterPro" id="IPR010985">
    <property type="entry name" value="Ribbon_hlx_hlx"/>
</dbReference>